<dbReference type="CDD" id="cd02019">
    <property type="entry name" value="NK"/>
    <property type="match status" value="1"/>
</dbReference>
<organism evidence="2 3">
    <name type="scientific">Limosilactobacillus reuteri</name>
    <name type="common">Lactobacillus reuteri</name>
    <dbReference type="NCBI Taxonomy" id="1598"/>
    <lineage>
        <taxon>Bacteria</taxon>
        <taxon>Bacillati</taxon>
        <taxon>Bacillota</taxon>
        <taxon>Bacilli</taxon>
        <taxon>Lactobacillales</taxon>
        <taxon>Lactobacillaceae</taxon>
        <taxon>Limosilactobacillus</taxon>
    </lineage>
</organism>
<comment type="caution">
    <text evidence="2">The sequence shown here is derived from an EMBL/GenBank/DDBJ whole genome shotgun (WGS) entry which is preliminary data.</text>
</comment>
<evidence type="ECO:0000313" key="3">
    <source>
        <dbReference type="Proteomes" id="UP000297521"/>
    </source>
</evidence>
<dbReference type="Pfam" id="PF07693">
    <property type="entry name" value="KAP_NTPase"/>
    <property type="match status" value="1"/>
</dbReference>
<accession>A0AAX2SS48</accession>
<name>A0AAX2SS48_LIMRT</name>
<reference evidence="2" key="1">
    <citation type="journal article" date="2019" name="Cell Metab.">
        <title>Nutrient sensing in CD11c cells alters the gut microbiome to regulate food intake and body mass.</title>
        <authorList>
            <person name="Chagwedera N.D."/>
            <person name="Ang Q.Y."/>
            <person name="Bisanz J.E."/>
            <person name="Leong Y.A."/>
            <person name="Ganeshan K."/>
            <person name="Cai J."/>
            <person name="Patterson A.D."/>
            <person name="Turnbaugh P.J."/>
            <person name="Chawla A."/>
        </authorList>
    </citation>
    <scope>NUCLEOTIDE SEQUENCE</scope>
    <source>
        <strain evidence="2">I8-5</strain>
    </source>
</reference>
<evidence type="ECO:0000259" key="1">
    <source>
        <dbReference type="Pfam" id="PF07693"/>
    </source>
</evidence>
<dbReference type="Gene3D" id="3.40.50.300">
    <property type="entry name" value="P-loop containing nucleotide triphosphate hydrolases"/>
    <property type="match status" value="1"/>
</dbReference>
<proteinExistence type="predicted"/>
<evidence type="ECO:0000313" key="2">
    <source>
        <dbReference type="EMBL" id="TGB10651.1"/>
    </source>
</evidence>
<dbReference type="AlphaFoldDB" id="A0AAX2SS48"/>
<dbReference type="GeneID" id="77191718"/>
<dbReference type="RefSeq" id="WP_122481662.1">
    <property type="nucleotide sequence ID" value="NZ_PUXG01000030.1"/>
</dbReference>
<sequence>MNKYDIDPTQQNLINSIQKDITGRNMVLGNLLRLLNRLEDSYSIAINGSWGSGKTFFVKQCQLILDSLTIESNNIDNGVIIARSQLFKDKEVKELQGKIFRTAYYDAWTHDNDEDPIISILNCLATVHWNNEVKETLIKVIDAGISIVNTTTSLELPKLKNFLQNSKKQNIEKAKKQFTQALAKLVPEKGQLIIFIDELDRCKPTYAVKLLERIKHYFTNSKITFVFSVDLSQLQNTIKRYYGSQFDGIQYLDRFFDLVITLPAPNIEKYFENTNNILKVDEIFGSGYSSKNNWYHLFCKRLISYFDFSIRQINHFYLRSNSASYNLISKNLKGPRLSENYGEFILYTFFLPFMIALSEDNIENYQRFISGNADSSILNILADNPEFIKYISDMLDERNEIIEISREKVVKIYKAIFTDKEPKDNIVNISRQCYIDDPKRYKNLLINACNLLSSDTKLD</sequence>
<reference evidence="2" key="2">
    <citation type="submission" date="2019-04" db="EMBL/GenBank/DDBJ databases">
        <authorList>
            <person name="Bisanz J.E."/>
            <person name="Chagwedera N.D."/>
            <person name="Chawla A."/>
            <person name="Turnbaugh P.J."/>
        </authorList>
    </citation>
    <scope>NUCLEOTIDE SEQUENCE</scope>
    <source>
        <strain evidence="2">I8-5</strain>
    </source>
</reference>
<protein>
    <recommendedName>
        <fullName evidence="1">KAP NTPase domain-containing protein</fullName>
    </recommendedName>
</protein>
<feature type="domain" description="KAP NTPase" evidence="1">
    <location>
        <begin position="30"/>
        <end position="290"/>
    </location>
</feature>
<dbReference type="InterPro" id="IPR011646">
    <property type="entry name" value="KAP_P-loop"/>
</dbReference>
<dbReference type="InterPro" id="IPR027417">
    <property type="entry name" value="P-loop_NTPase"/>
</dbReference>
<dbReference type="SUPFAM" id="SSF52540">
    <property type="entry name" value="P-loop containing nucleoside triphosphate hydrolases"/>
    <property type="match status" value="1"/>
</dbReference>
<dbReference type="Proteomes" id="UP000297521">
    <property type="component" value="Unassembled WGS sequence"/>
</dbReference>
<gene>
    <name evidence="2" type="ORF">E5F87_07360</name>
</gene>
<dbReference type="EMBL" id="SRKR01000012">
    <property type="protein sequence ID" value="TGB10651.1"/>
    <property type="molecule type" value="Genomic_DNA"/>
</dbReference>